<dbReference type="Pfam" id="PF04932">
    <property type="entry name" value="Wzy_C"/>
    <property type="match status" value="1"/>
</dbReference>
<feature type="transmembrane region" description="Helical" evidence="5">
    <location>
        <begin position="229"/>
        <end position="250"/>
    </location>
</feature>
<evidence type="ECO:0000256" key="5">
    <source>
        <dbReference type="SAM" id="Phobius"/>
    </source>
</evidence>
<proteinExistence type="predicted"/>
<comment type="caution">
    <text evidence="7">The sequence shown here is derived from an EMBL/GenBank/DDBJ whole genome shotgun (WGS) entry which is preliminary data.</text>
</comment>
<dbReference type="PANTHER" id="PTHR37422:SF13">
    <property type="entry name" value="LIPOPOLYSACCHARIDE BIOSYNTHESIS PROTEIN PA4999-RELATED"/>
    <property type="match status" value="1"/>
</dbReference>
<feature type="transmembrane region" description="Helical" evidence="5">
    <location>
        <begin position="94"/>
        <end position="111"/>
    </location>
</feature>
<name>A0AAW3X4P9_9CLOT</name>
<evidence type="ECO:0000313" key="8">
    <source>
        <dbReference type="Proteomes" id="UP000653904"/>
    </source>
</evidence>
<accession>A0AAW3X4P9</accession>
<dbReference type="GO" id="GO:0016020">
    <property type="term" value="C:membrane"/>
    <property type="evidence" value="ECO:0007669"/>
    <property type="project" value="UniProtKB-SubCell"/>
</dbReference>
<evidence type="ECO:0000313" key="7">
    <source>
        <dbReference type="EMBL" id="MBC5657174.1"/>
    </source>
</evidence>
<feature type="transmembrane region" description="Helical" evidence="5">
    <location>
        <begin position="20"/>
        <end position="46"/>
    </location>
</feature>
<dbReference type="Proteomes" id="UP000653904">
    <property type="component" value="Unassembled WGS sequence"/>
</dbReference>
<dbReference type="AlphaFoldDB" id="A0AAW3X4P9"/>
<feature type="transmembrane region" description="Helical" evidence="5">
    <location>
        <begin position="332"/>
        <end position="352"/>
    </location>
</feature>
<gene>
    <name evidence="7" type="ORF">H8S19_08915</name>
</gene>
<dbReference type="EMBL" id="JACOOW010000012">
    <property type="protein sequence ID" value="MBC5657174.1"/>
    <property type="molecule type" value="Genomic_DNA"/>
</dbReference>
<keyword evidence="8" id="KW-1185">Reference proteome</keyword>
<reference evidence="7 8" key="1">
    <citation type="submission" date="2020-08" db="EMBL/GenBank/DDBJ databases">
        <title>Genome public.</title>
        <authorList>
            <person name="Liu C."/>
            <person name="Sun Q."/>
        </authorList>
    </citation>
    <scope>NUCLEOTIDE SEQUENCE [LARGE SCALE GENOMIC DNA]</scope>
    <source>
        <strain evidence="7 8">BX14</strain>
    </source>
</reference>
<organism evidence="7 8">
    <name type="scientific">Clostridium segne</name>
    <dbReference type="NCBI Taxonomy" id="2763038"/>
    <lineage>
        <taxon>Bacteria</taxon>
        <taxon>Bacillati</taxon>
        <taxon>Bacillota</taxon>
        <taxon>Clostridia</taxon>
        <taxon>Eubacteriales</taxon>
        <taxon>Clostridiaceae</taxon>
        <taxon>Clostridium</taxon>
    </lineage>
</organism>
<keyword evidence="3 5" id="KW-1133">Transmembrane helix</keyword>
<evidence type="ECO:0000256" key="4">
    <source>
        <dbReference type="ARBA" id="ARBA00023136"/>
    </source>
</evidence>
<dbReference type="InterPro" id="IPR051533">
    <property type="entry name" value="WaaL-like"/>
</dbReference>
<feature type="transmembrane region" description="Helical" evidence="5">
    <location>
        <begin position="123"/>
        <end position="141"/>
    </location>
</feature>
<feature type="transmembrane region" description="Helical" evidence="5">
    <location>
        <begin position="359"/>
        <end position="379"/>
    </location>
</feature>
<dbReference type="PANTHER" id="PTHR37422">
    <property type="entry name" value="TEICHURONIC ACID BIOSYNTHESIS PROTEIN TUAE"/>
    <property type="match status" value="1"/>
</dbReference>
<evidence type="ECO:0000259" key="6">
    <source>
        <dbReference type="Pfam" id="PF04932"/>
    </source>
</evidence>
<feature type="transmembrane region" description="Helical" evidence="5">
    <location>
        <begin position="67"/>
        <end position="88"/>
    </location>
</feature>
<feature type="domain" description="O-antigen ligase-related" evidence="6">
    <location>
        <begin position="188"/>
        <end position="341"/>
    </location>
</feature>
<feature type="transmembrane region" description="Helical" evidence="5">
    <location>
        <begin position="190"/>
        <end position="217"/>
    </location>
</feature>
<keyword evidence="2 5" id="KW-0812">Transmembrane</keyword>
<evidence type="ECO:0000256" key="1">
    <source>
        <dbReference type="ARBA" id="ARBA00004141"/>
    </source>
</evidence>
<protein>
    <submittedName>
        <fullName evidence="7">O-antigen ligase family protein</fullName>
    </submittedName>
</protein>
<sequence length="409" mass="46539">MRLYVDGDKIITPNTVFTLYFTLMFCLYTNTYVQLIAQIMLIAYVLMPLLKRGYVRKSEISNLPFYIGWYGAFTVLMFLSRGWAYSVYSGSKTLITVFRICIMGFVIFIYANSKERVISIMQSFIIACSVMGVMALFTTILSGGTIGTTSFGVAIGQHRNQIGAVAAPLSVLCAYLKKYWNMKYGNLLCVYFLFLTVCTGSRTSILQIIVIYAICILLEKDAKVAIKKIALAVLGMIVVVVLVQSIPYLYDMIWLRIENAINTVLGKDSSDTSAMGRDFYKAIAFIMFKQKPWIGYGVDGFVCFLRDHPTIMGVYMKPVYSHCNYSELAADFGIVGLLLWYIPIVRIFYWGWQTKSSGYIEGCIYAIFVSIVISDYSRFPWDTHLSMYLLFIIVLLIRFDFLDKKRGNT</sequence>
<keyword evidence="7" id="KW-0436">Ligase</keyword>
<dbReference type="RefSeq" id="WP_186854983.1">
    <property type="nucleotide sequence ID" value="NZ_JACOOW010000012.1"/>
</dbReference>
<feature type="transmembrane region" description="Helical" evidence="5">
    <location>
        <begin position="385"/>
        <end position="402"/>
    </location>
</feature>
<evidence type="ECO:0000256" key="2">
    <source>
        <dbReference type="ARBA" id="ARBA00022692"/>
    </source>
</evidence>
<dbReference type="InterPro" id="IPR007016">
    <property type="entry name" value="O-antigen_ligase-rel_domated"/>
</dbReference>
<evidence type="ECO:0000256" key="3">
    <source>
        <dbReference type="ARBA" id="ARBA00022989"/>
    </source>
</evidence>
<keyword evidence="4 5" id="KW-0472">Membrane</keyword>
<dbReference type="GO" id="GO:0016874">
    <property type="term" value="F:ligase activity"/>
    <property type="evidence" value="ECO:0007669"/>
    <property type="project" value="UniProtKB-KW"/>
</dbReference>
<comment type="subcellular location">
    <subcellularLocation>
        <location evidence="1">Membrane</location>
        <topology evidence="1">Multi-pass membrane protein</topology>
    </subcellularLocation>
</comment>